<dbReference type="InterPro" id="IPR038404">
    <property type="entry name" value="TRAP_DctP_sf"/>
</dbReference>
<evidence type="ECO:0000256" key="2">
    <source>
        <dbReference type="ARBA" id="ARBA00022448"/>
    </source>
</evidence>
<dbReference type="NCBIfam" id="NF037995">
    <property type="entry name" value="TRAP_S1"/>
    <property type="match status" value="1"/>
</dbReference>
<dbReference type="PaxDb" id="469381-Dpep_0871"/>
<evidence type="ECO:0000313" key="5">
    <source>
        <dbReference type="Proteomes" id="UP000006427"/>
    </source>
</evidence>
<gene>
    <name evidence="4" type="ORF">Dpep_0871</name>
</gene>
<comment type="caution">
    <text evidence="4">The sequence shown here is derived from an EMBL/GenBank/DDBJ whole genome shotgun (WGS) entry which is preliminary data.</text>
</comment>
<evidence type="ECO:0000256" key="3">
    <source>
        <dbReference type="ARBA" id="ARBA00022729"/>
    </source>
</evidence>
<keyword evidence="2" id="KW-0813">Transport</keyword>
<dbReference type="AlphaFoldDB" id="D2Z600"/>
<sequence length="340" mass="38043">MINGKRGFVFLGLVAVLTFFFGFVDESMAAKKYTLQLAGAYPSTGGTPRALATEKIKELIEAKSGGNITVNIYLDNQLGGDREILEGCQFGDISMVSQTTAPQVAFIPELAVFDIPMLFDDLDVARKTFTGPFRAELDEWYEKAGLKLLLFEPIYYRETTSSKALKKIDDFKGLKIRTMENEYHMAFWKALGANPTPLNFAELYVALQQRLVDAQENPYEVIWASKFYEVQKYLTNTNHIAFILSITMNKDIYDGMPDDYKAIIDESMKEASDFLFDLAKSKNDEMLASLEKVGMNVETPNAELKAELKKAAATVENMIRKNVGDGVVDSIIKASESAKK</sequence>
<dbReference type="Proteomes" id="UP000006427">
    <property type="component" value="Unassembled WGS sequence"/>
</dbReference>
<reference evidence="4 5" key="1">
    <citation type="journal article" date="2010" name="Stand. Genomic Sci.">
        <title>Permanent draft genome sequence of Dethiosulfovibrio peptidovorans type strain (SEBR 4207).</title>
        <authorList>
            <person name="Labutti K."/>
            <person name="Mayilraj S."/>
            <person name="Clum A."/>
            <person name="Lucas S."/>
            <person name="Glavina Del Rio T."/>
            <person name="Nolan M."/>
            <person name="Tice H."/>
            <person name="Cheng J.F."/>
            <person name="Pitluck S."/>
            <person name="Liolios K."/>
            <person name="Ivanova N."/>
            <person name="Mavromatis K."/>
            <person name="Mikhailova N."/>
            <person name="Pati A."/>
            <person name="Goodwin L."/>
            <person name="Chen A."/>
            <person name="Palaniappan K."/>
            <person name="Land M."/>
            <person name="Hauser L."/>
            <person name="Chang Y.J."/>
            <person name="Jeffries C.D."/>
            <person name="Rohde M."/>
            <person name="Spring S."/>
            <person name="Goker M."/>
            <person name="Woyke T."/>
            <person name="Bristow J."/>
            <person name="Eisen J.A."/>
            <person name="Markowitz V."/>
            <person name="Hugenholtz P."/>
            <person name="Kyrpides N.C."/>
            <person name="Klenk H.P."/>
            <person name="Lapidus A."/>
        </authorList>
    </citation>
    <scope>NUCLEOTIDE SEQUENCE [LARGE SCALE GENOMIC DNA]</scope>
    <source>
        <strain evidence="4 5">DSM 11002</strain>
    </source>
</reference>
<dbReference type="NCBIfam" id="TIGR00787">
    <property type="entry name" value="dctP"/>
    <property type="match status" value="1"/>
</dbReference>
<dbReference type="RefSeq" id="WP_005659952.1">
    <property type="nucleotide sequence ID" value="NZ_ABTR02000001.1"/>
</dbReference>
<organism evidence="4 5">
    <name type="scientific">Dethiosulfovibrio peptidovorans DSM 11002</name>
    <dbReference type="NCBI Taxonomy" id="469381"/>
    <lineage>
        <taxon>Bacteria</taxon>
        <taxon>Thermotogati</taxon>
        <taxon>Synergistota</taxon>
        <taxon>Synergistia</taxon>
        <taxon>Synergistales</taxon>
        <taxon>Dethiosulfovibrionaceae</taxon>
        <taxon>Dethiosulfovibrio</taxon>
    </lineage>
</organism>
<dbReference type="EMBL" id="ABTR02000001">
    <property type="protein sequence ID" value="EFC90897.1"/>
    <property type="molecule type" value="Genomic_DNA"/>
</dbReference>
<dbReference type="PANTHER" id="PTHR33376">
    <property type="match status" value="1"/>
</dbReference>
<keyword evidence="3" id="KW-0732">Signal</keyword>
<keyword evidence="5" id="KW-1185">Reference proteome</keyword>
<dbReference type="InterPro" id="IPR018389">
    <property type="entry name" value="DctP_fam"/>
</dbReference>
<dbReference type="STRING" id="469381.Dpep_0871"/>
<dbReference type="eggNOG" id="COG1638">
    <property type="taxonomic scope" value="Bacteria"/>
</dbReference>
<dbReference type="InterPro" id="IPR004682">
    <property type="entry name" value="TRAP_DctP"/>
</dbReference>
<dbReference type="GO" id="GO:0030288">
    <property type="term" value="C:outer membrane-bounded periplasmic space"/>
    <property type="evidence" value="ECO:0007669"/>
    <property type="project" value="InterPro"/>
</dbReference>
<accession>D2Z600</accession>
<dbReference type="Pfam" id="PF03480">
    <property type="entry name" value="DctP"/>
    <property type="match status" value="1"/>
</dbReference>
<dbReference type="PANTHER" id="PTHR33376:SF7">
    <property type="entry name" value="C4-DICARBOXYLATE-BINDING PROTEIN DCTB"/>
    <property type="match status" value="1"/>
</dbReference>
<dbReference type="PIRSF" id="PIRSF006470">
    <property type="entry name" value="DctB"/>
    <property type="match status" value="1"/>
</dbReference>
<dbReference type="Gene3D" id="3.40.190.170">
    <property type="entry name" value="Bacterial extracellular solute-binding protein, family 7"/>
    <property type="match status" value="1"/>
</dbReference>
<evidence type="ECO:0000313" key="4">
    <source>
        <dbReference type="EMBL" id="EFC90897.1"/>
    </source>
</evidence>
<dbReference type="OrthoDB" id="89872at2"/>
<comment type="similarity">
    <text evidence="1">Belongs to the bacterial solute-binding protein 7 family.</text>
</comment>
<name>D2Z600_9BACT</name>
<dbReference type="GO" id="GO:0055085">
    <property type="term" value="P:transmembrane transport"/>
    <property type="evidence" value="ECO:0007669"/>
    <property type="project" value="InterPro"/>
</dbReference>
<proteinExistence type="inferred from homology"/>
<dbReference type="CDD" id="cd13603">
    <property type="entry name" value="PBP2_TRAP_Siap_TeaA_like"/>
    <property type="match status" value="1"/>
</dbReference>
<evidence type="ECO:0000256" key="1">
    <source>
        <dbReference type="ARBA" id="ARBA00009023"/>
    </source>
</evidence>
<protein>
    <submittedName>
        <fullName evidence="4">TRAP dicarboxylate transporter, DctP subunit</fullName>
    </submittedName>
</protein>